<dbReference type="NCBIfam" id="TIGR00567">
    <property type="entry name" value="3mg"/>
    <property type="match status" value="1"/>
</dbReference>
<dbReference type="InterPro" id="IPR011034">
    <property type="entry name" value="Formyl_transferase-like_C_sf"/>
</dbReference>
<reference evidence="6 7" key="1">
    <citation type="submission" date="2019-02" db="EMBL/GenBank/DDBJ databases">
        <title>Draft genome sequences of novel Actinobacteria.</title>
        <authorList>
            <person name="Sahin N."/>
            <person name="Ay H."/>
            <person name="Saygin H."/>
        </authorList>
    </citation>
    <scope>NUCLEOTIDE SEQUENCE [LARGE SCALE GENOMIC DNA]</scope>
    <source>
        <strain evidence="6 7">8K307</strain>
    </source>
</reference>
<evidence type="ECO:0000313" key="7">
    <source>
        <dbReference type="Proteomes" id="UP000295217"/>
    </source>
</evidence>
<dbReference type="InterPro" id="IPR036995">
    <property type="entry name" value="MPG_sf"/>
</dbReference>
<evidence type="ECO:0000256" key="3">
    <source>
        <dbReference type="ARBA" id="ARBA00022801"/>
    </source>
</evidence>
<evidence type="ECO:0000256" key="2">
    <source>
        <dbReference type="ARBA" id="ARBA00022763"/>
    </source>
</evidence>
<keyword evidence="6" id="KW-0326">Glycosidase</keyword>
<dbReference type="EMBL" id="SMLB01000056">
    <property type="protein sequence ID" value="TDD65164.1"/>
    <property type="molecule type" value="Genomic_DNA"/>
</dbReference>
<keyword evidence="7" id="KW-1185">Reference proteome</keyword>
<keyword evidence="3 5" id="KW-0378">Hydrolase</keyword>
<dbReference type="FunFam" id="3.10.300.10:FF:000001">
    <property type="entry name" value="Putative 3-methyladenine DNA glycosylase"/>
    <property type="match status" value="1"/>
</dbReference>
<dbReference type="InterPro" id="IPR003180">
    <property type="entry name" value="MPG"/>
</dbReference>
<dbReference type="PANTHER" id="PTHR10429">
    <property type="entry name" value="DNA-3-METHYLADENINE GLYCOSYLASE"/>
    <property type="match status" value="1"/>
</dbReference>
<accession>A0A4R5A3A7</accession>
<dbReference type="AlphaFoldDB" id="A0A4R5A3A7"/>
<comment type="caution">
    <text evidence="6">The sequence shown here is derived from an EMBL/GenBank/DDBJ whole genome shotgun (WGS) entry which is preliminary data.</text>
</comment>
<evidence type="ECO:0000256" key="5">
    <source>
        <dbReference type="HAMAP-Rule" id="MF_00527"/>
    </source>
</evidence>
<dbReference type="NCBIfam" id="NF002003">
    <property type="entry name" value="PRK00802.1-3"/>
    <property type="match status" value="1"/>
</dbReference>
<dbReference type="OrthoDB" id="9794313at2"/>
<organism evidence="6 7">
    <name type="scientific">Jiangella aurantiaca</name>
    <dbReference type="NCBI Taxonomy" id="2530373"/>
    <lineage>
        <taxon>Bacteria</taxon>
        <taxon>Bacillati</taxon>
        <taxon>Actinomycetota</taxon>
        <taxon>Actinomycetes</taxon>
        <taxon>Jiangellales</taxon>
        <taxon>Jiangellaceae</taxon>
        <taxon>Jiangella</taxon>
    </lineage>
</organism>
<dbReference type="SUPFAM" id="SSF50486">
    <property type="entry name" value="FMT C-terminal domain-like"/>
    <property type="match status" value="1"/>
</dbReference>
<evidence type="ECO:0000313" key="6">
    <source>
        <dbReference type="EMBL" id="TDD65164.1"/>
    </source>
</evidence>
<dbReference type="Gene3D" id="3.10.300.10">
    <property type="entry name" value="Methylpurine-DNA glycosylase (MPG)"/>
    <property type="match status" value="1"/>
</dbReference>
<dbReference type="Pfam" id="PF02245">
    <property type="entry name" value="Pur_DNA_glyco"/>
    <property type="match status" value="1"/>
</dbReference>
<evidence type="ECO:0000256" key="1">
    <source>
        <dbReference type="ARBA" id="ARBA00009232"/>
    </source>
</evidence>
<evidence type="ECO:0000256" key="4">
    <source>
        <dbReference type="ARBA" id="ARBA00023204"/>
    </source>
</evidence>
<keyword evidence="2 5" id="KW-0227">DNA damage</keyword>
<name>A0A4R5A3A7_9ACTN</name>
<sequence>METATIDREFLARPGLDVGPDLLGSVLRHTTAEGTVAVRLTEVEAYQGADDPGSHAFRGRTPRNDIMFGPAGHLYVYFTYGMHFCANVVCDVDGTATAVLLRAGEVIEGSALAAARRLSARSPREYARGPARLTTALGLGRADNGVDLCAPGSPTQLLPGDDVDPARVRSGPRVGVSGAGGDGAAFPWRFWLDGEPTVSTYRPHVPKRRK</sequence>
<dbReference type="PANTHER" id="PTHR10429:SF0">
    <property type="entry name" value="DNA-3-METHYLADENINE GLYCOSYLASE"/>
    <property type="match status" value="1"/>
</dbReference>
<proteinExistence type="inferred from homology"/>
<keyword evidence="4 5" id="KW-0234">DNA repair</keyword>
<dbReference type="GO" id="GO:0003677">
    <property type="term" value="F:DNA binding"/>
    <property type="evidence" value="ECO:0007669"/>
    <property type="project" value="InterPro"/>
</dbReference>
<dbReference type="CDD" id="cd00540">
    <property type="entry name" value="AAG"/>
    <property type="match status" value="1"/>
</dbReference>
<dbReference type="EC" id="3.2.2.-" evidence="5"/>
<gene>
    <name evidence="6" type="ORF">E1262_26275</name>
</gene>
<dbReference type="Proteomes" id="UP000295217">
    <property type="component" value="Unassembled WGS sequence"/>
</dbReference>
<dbReference type="RefSeq" id="WP_132107233.1">
    <property type="nucleotide sequence ID" value="NZ_SMLB01000056.1"/>
</dbReference>
<dbReference type="HAMAP" id="MF_00527">
    <property type="entry name" value="3MGH"/>
    <property type="match status" value="1"/>
</dbReference>
<protein>
    <recommendedName>
        <fullName evidence="5">Putative 3-methyladenine DNA glycosylase</fullName>
        <ecNumber evidence="5">3.2.2.-</ecNumber>
    </recommendedName>
</protein>
<dbReference type="GO" id="GO:0006284">
    <property type="term" value="P:base-excision repair"/>
    <property type="evidence" value="ECO:0007669"/>
    <property type="project" value="InterPro"/>
</dbReference>
<dbReference type="GO" id="GO:0003905">
    <property type="term" value="F:alkylbase DNA N-glycosylase activity"/>
    <property type="evidence" value="ECO:0007669"/>
    <property type="project" value="InterPro"/>
</dbReference>
<comment type="similarity">
    <text evidence="1 5">Belongs to the DNA glycosylase MPG family.</text>
</comment>